<evidence type="ECO:0000313" key="3">
    <source>
        <dbReference type="Proteomes" id="UP001295444"/>
    </source>
</evidence>
<dbReference type="AlphaFoldDB" id="A0AAD1TJH8"/>
<name>A0AAD1TJH8_PELCU</name>
<evidence type="ECO:0000256" key="1">
    <source>
        <dbReference type="SAM" id="MobiDB-lite"/>
    </source>
</evidence>
<keyword evidence="3" id="KW-1185">Reference proteome</keyword>
<accession>A0AAD1TJH8</accession>
<organism evidence="2 3">
    <name type="scientific">Pelobates cultripes</name>
    <name type="common">Western spadefoot toad</name>
    <dbReference type="NCBI Taxonomy" id="61616"/>
    <lineage>
        <taxon>Eukaryota</taxon>
        <taxon>Metazoa</taxon>
        <taxon>Chordata</taxon>
        <taxon>Craniata</taxon>
        <taxon>Vertebrata</taxon>
        <taxon>Euteleostomi</taxon>
        <taxon>Amphibia</taxon>
        <taxon>Batrachia</taxon>
        <taxon>Anura</taxon>
        <taxon>Pelobatoidea</taxon>
        <taxon>Pelobatidae</taxon>
        <taxon>Pelobates</taxon>
    </lineage>
</organism>
<protein>
    <submittedName>
        <fullName evidence="2">Uncharacterized protein</fullName>
    </submittedName>
</protein>
<reference evidence="2" key="1">
    <citation type="submission" date="2022-03" db="EMBL/GenBank/DDBJ databases">
        <authorList>
            <person name="Alioto T."/>
            <person name="Alioto T."/>
            <person name="Gomez Garrido J."/>
        </authorList>
    </citation>
    <scope>NUCLEOTIDE SEQUENCE</scope>
</reference>
<dbReference type="EMBL" id="OW240924">
    <property type="protein sequence ID" value="CAH2328399.1"/>
    <property type="molecule type" value="Genomic_DNA"/>
</dbReference>
<proteinExistence type="predicted"/>
<gene>
    <name evidence="2" type="ORF">PECUL_23A026749</name>
</gene>
<dbReference type="Proteomes" id="UP001295444">
    <property type="component" value="Chromosome 13"/>
</dbReference>
<feature type="region of interest" description="Disordered" evidence="1">
    <location>
        <begin position="66"/>
        <end position="102"/>
    </location>
</feature>
<evidence type="ECO:0000313" key="2">
    <source>
        <dbReference type="EMBL" id="CAH2328399.1"/>
    </source>
</evidence>
<sequence length="156" mass="17351">MPFYRAPSTPPKKRLYLRNQELYRSRNTIIIRGKRSTAGRCHSFSLRVAKNDVPWEQSAAHWGFLDTGGNLPTANSHPTPKETDMVHKKPTQPTPKDGQDIGQMLAAPTRTRGIATTQPDTTPPPTAGIVITEAPTIANRMAPSTKQDMHNLLMHF</sequence>